<keyword evidence="4" id="KW-0028">Amino-acid biosynthesis</keyword>
<dbReference type="HAMAP" id="MF_00214">
    <property type="entry name" value="AroD"/>
    <property type="match status" value="1"/>
</dbReference>
<dbReference type="EC" id="4.2.1.10" evidence="4"/>
<dbReference type="RefSeq" id="WP_307407379.1">
    <property type="nucleotide sequence ID" value="NZ_JAUSUR010000003.1"/>
</dbReference>
<feature type="binding site" evidence="4">
    <location>
        <position position="234"/>
    </location>
    <ligand>
        <name>3-dehydroquinate</name>
        <dbReference type="ChEBI" id="CHEBI:32364"/>
    </ligand>
</feature>
<protein>
    <recommendedName>
        <fullName evidence="4">3-dehydroquinate dehydratase</fullName>
        <shortName evidence="4">3-dehydroquinase</shortName>
        <ecNumber evidence="4">4.2.1.10</ecNumber>
    </recommendedName>
    <alternativeName>
        <fullName evidence="4">Type I DHQase</fullName>
    </alternativeName>
    <alternativeName>
        <fullName evidence="4">Type I dehydroquinase</fullName>
        <shortName evidence="4">DHQ1</shortName>
    </alternativeName>
</protein>
<dbReference type="NCBIfam" id="TIGR01093">
    <property type="entry name" value="aroD"/>
    <property type="match status" value="1"/>
</dbReference>
<dbReference type="InterPro" id="IPR050146">
    <property type="entry name" value="Type-I_3-dehydroquinase"/>
</dbReference>
<evidence type="ECO:0000256" key="3">
    <source>
        <dbReference type="ARBA" id="ARBA00023270"/>
    </source>
</evidence>
<feature type="binding site" evidence="4">
    <location>
        <position position="82"/>
    </location>
    <ligand>
        <name>3-dehydroquinate</name>
        <dbReference type="ChEBI" id="CHEBI:32364"/>
    </ligand>
</feature>
<organism evidence="5 6">
    <name type="scientific">Breznakia pachnodae</name>
    <dbReference type="NCBI Taxonomy" id="265178"/>
    <lineage>
        <taxon>Bacteria</taxon>
        <taxon>Bacillati</taxon>
        <taxon>Bacillota</taxon>
        <taxon>Erysipelotrichia</taxon>
        <taxon>Erysipelotrichales</taxon>
        <taxon>Erysipelotrichaceae</taxon>
        <taxon>Breznakia</taxon>
    </lineage>
</organism>
<comment type="function">
    <text evidence="4">Involved in the third step of the chorismate pathway, which leads to the biosynthesis of aromatic amino acids. Catalyzes the cis-dehydration of 3-dehydroquinate (DHQ) and introduces the first double bond of the aromatic ring to yield 3-dehydroshikimate.</text>
</comment>
<keyword evidence="3 4" id="KW-0704">Schiff base</keyword>
<evidence type="ECO:0000256" key="2">
    <source>
        <dbReference type="ARBA" id="ARBA00023239"/>
    </source>
</evidence>
<comment type="subunit">
    <text evidence="4">Homodimer.</text>
</comment>
<feature type="active site" description="Schiff-base intermediate with substrate" evidence="4">
    <location>
        <position position="170"/>
    </location>
</feature>
<dbReference type="InterPro" id="IPR013785">
    <property type="entry name" value="Aldolase_TIM"/>
</dbReference>
<dbReference type="Pfam" id="PF01487">
    <property type="entry name" value="DHquinase_I"/>
    <property type="match status" value="1"/>
</dbReference>
<evidence type="ECO:0000256" key="4">
    <source>
        <dbReference type="HAMAP-Rule" id="MF_00214"/>
    </source>
</evidence>
<feature type="binding site" evidence="4">
    <location>
        <position position="230"/>
    </location>
    <ligand>
        <name>3-dehydroquinate</name>
        <dbReference type="ChEBI" id="CHEBI:32364"/>
    </ligand>
</feature>
<keyword evidence="6" id="KW-1185">Reference proteome</keyword>
<comment type="caution">
    <text evidence="4">Lacks conserved residue(s) required for the propagation of feature annotation.</text>
</comment>
<keyword evidence="2 4" id="KW-0456">Lyase</keyword>
<feature type="active site" description="Proton donor/acceptor" evidence="4">
    <location>
        <position position="143"/>
    </location>
</feature>
<accession>A0ABU0E2A0</accession>
<dbReference type="SUPFAM" id="SSF51569">
    <property type="entry name" value="Aldolase"/>
    <property type="match status" value="1"/>
</dbReference>
<proteinExistence type="inferred from homology"/>
<gene>
    <name evidence="4" type="primary">aroD</name>
    <name evidence="5" type="ORF">J2S15_001762</name>
</gene>
<reference evidence="5 6" key="1">
    <citation type="submission" date="2023-07" db="EMBL/GenBank/DDBJ databases">
        <title>Genomic Encyclopedia of Type Strains, Phase IV (KMG-IV): sequencing the most valuable type-strain genomes for metagenomic binning, comparative biology and taxonomic classification.</title>
        <authorList>
            <person name="Goeker M."/>
        </authorList>
    </citation>
    <scope>NUCLEOTIDE SEQUENCE [LARGE SCALE GENOMIC DNA]</scope>
    <source>
        <strain evidence="5 6">DSM 16784</strain>
    </source>
</reference>
<feature type="binding site" evidence="4">
    <location>
        <position position="211"/>
    </location>
    <ligand>
        <name>3-dehydroquinate</name>
        <dbReference type="ChEBI" id="CHEBI:32364"/>
    </ligand>
</feature>
<sequence length="240" mass="26728">MQDLNIKGLTIGEMPSKICVPITASTQDTILEEAKEITKTKAQLVEWRCDYYEDCKDIAKVVDTLKKLSAILVKLPLIFTFRTINEGGNCDIKASEYLLLYKTAMLSKTVDLVDVEFMREEATINNIIKHAKTAGIAVILSHHDFDSTPPQDKIVSRLRMMEKMGAHICKVAYMPRNESDVENMKASCNLAKNEEIRFVAISMGELGKSTRLDASELGSCITFASFGNESAPGQIQINEL</sequence>
<evidence type="ECO:0000313" key="6">
    <source>
        <dbReference type="Proteomes" id="UP001230220"/>
    </source>
</evidence>
<dbReference type="GO" id="GO:0003855">
    <property type="term" value="F:3-dehydroquinate dehydratase activity"/>
    <property type="evidence" value="ECO:0007669"/>
    <property type="project" value="UniProtKB-EC"/>
</dbReference>
<name>A0ABU0E2A0_9FIRM</name>
<feature type="binding site" evidence="4">
    <location>
        <begin position="46"/>
        <end position="48"/>
    </location>
    <ligand>
        <name>3-dehydroquinate</name>
        <dbReference type="ChEBI" id="CHEBI:32364"/>
    </ligand>
</feature>
<comment type="similarity">
    <text evidence="4">Belongs to the type-I 3-dehydroquinase family.</text>
</comment>
<dbReference type="PANTHER" id="PTHR43699:SF1">
    <property type="entry name" value="3-DEHYDROQUINATE DEHYDRATASE"/>
    <property type="match status" value="1"/>
</dbReference>
<dbReference type="InterPro" id="IPR001381">
    <property type="entry name" value="DHquinase_I"/>
</dbReference>
<dbReference type="EMBL" id="JAUSUR010000003">
    <property type="protein sequence ID" value="MDQ0361015.1"/>
    <property type="molecule type" value="Genomic_DNA"/>
</dbReference>
<dbReference type="PANTHER" id="PTHR43699">
    <property type="entry name" value="3-DEHYDROQUINATE DEHYDRATASE"/>
    <property type="match status" value="1"/>
</dbReference>
<dbReference type="Gene3D" id="3.20.20.70">
    <property type="entry name" value="Aldolase class I"/>
    <property type="match status" value="1"/>
</dbReference>
<evidence type="ECO:0000313" key="5">
    <source>
        <dbReference type="EMBL" id="MDQ0361015.1"/>
    </source>
</evidence>
<comment type="pathway">
    <text evidence="4">Metabolic intermediate biosynthesis; chorismate biosynthesis; chorismate from D-erythrose 4-phosphate and phosphoenolpyruvate: step 3/7.</text>
</comment>
<comment type="caution">
    <text evidence="5">The sequence shown here is derived from an EMBL/GenBank/DDBJ whole genome shotgun (WGS) entry which is preliminary data.</text>
</comment>
<dbReference type="Proteomes" id="UP001230220">
    <property type="component" value="Unassembled WGS sequence"/>
</dbReference>
<comment type="catalytic activity">
    <reaction evidence="1 4">
        <text>3-dehydroquinate = 3-dehydroshikimate + H2O</text>
        <dbReference type="Rhea" id="RHEA:21096"/>
        <dbReference type="ChEBI" id="CHEBI:15377"/>
        <dbReference type="ChEBI" id="CHEBI:16630"/>
        <dbReference type="ChEBI" id="CHEBI:32364"/>
        <dbReference type="EC" id="4.2.1.10"/>
    </reaction>
</comment>
<evidence type="ECO:0000256" key="1">
    <source>
        <dbReference type="ARBA" id="ARBA00001864"/>
    </source>
</evidence>
<dbReference type="CDD" id="cd00502">
    <property type="entry name" value="DHQase_I"/>
    <property type="match status" value="1"/>
</dbReference>
<keyword evidence="4" id="KW-0057">Aromatic amino acid biosynthesis</keyword>